<feature type="non-terminal residue" evidence="4">
    <location>
        <position position="1"/>
    </location>
</feature>
<feature type="compositionally biased region" description="Polar residues" evidence="2">
    <location>
        <begin position="273"/>
        <end position="310"/>
    </location>
</feature>
<feature type="compositionally biased region" description="Basic and acidic residues" evidence="2">
    <location>
        <begin position="384"/>
        <end position="398"/>
    </location>
</feature>
<gene>
    <name evidence="4" type="ORF">EJB05_39826</name>
</gene>
<evidence type="ECO:0000313" key="4">
    <source>
        <dbReference type="EMBL" id="TVU16273.1"/>
    </source>
</evidence>
<feature type="region of interest" description="Disordered" evidence="2">
    <location>
        <begin position="156"/>
        <end position="477"/>
    </location>
</feature>
<keyword evidence="5" id="KW-1185">Reference proteome</keyword>
<feature type="compositionally biased region" description="Polar residues" evidence="2">
    <location>
        <begin position="399"/>
        <end position="414"/>
    </location>
</feature>
<reference evidence="4 5" key="1">
    <citation type="journal article" date="2019" name="Sci. Rep.">
        <title>A high-quality genome of Eragrostis curvula grass provides insights into Poaceae evolution and supports new strategies to enhance forage quality.</title>
        <authorList>
            <person name="Carballo J."/>
            <person name="Santos B.A.C.M."/>
            <person name="Zappacosta D."/>
            <person name="Garbus I."/>
            <person name="Selva J.P."/>
            <person name="Gallo C.A."/>
            <person name="Diaz A."/>
            <person name="Albertini E."/>
            <person name="Caccamo M."/>
            <person name="Echenique V."/>
        </authorList>
    </citation>
    <scope>NUCLEOTIDE SEQUENCE [LARGE SCALE GENOMIC DNA]</scope>
    <source>
        <strain evidence="5">cv. Victoria</strain>
        <tissue evidence="4">Leaf</tissue>
    </source>
</reference>
<evidence type="ECO:0000313" key="5">
    <source>
        <dbReference type="Proteomes" id="UP000324897"/>
    </source>
</evidence>
<name>A0A5J9TXZ4_9POAL</name>
<keyword evidence="3" id="KW-0472">Membrane</keyword>
<dbReference type="PANTHER" id="PTHR36143">
    <property type="entry name" value="OS08G0177500 PROTEIN"/>
    <property type="match status" value="1"/>
</dbReference>
<protein>
    <submittedName>
        <fullName evidence="4">Uncharacterized protein</fullName>
    </submittedName>
</protein>
<feature type="compositionally biased region" description="Basic residues" evidence="2">
    <location>
        <begin position="437"/>
        <end position="454"/>
    </location>
</feature>
<comment type="caution">
    <text evidence="4">The sequence shown here is derived from an EMBL/GenBank/DDBJ whole genome shotgun (WGS) entry which is preliminary data.</text>
</comment>
<organism evidence="4 5">
    <name type="scientific">Eragrostis curvula</name>
    <name type="common">weeping love grass</name>
    <dbReference type="NCBI Taxonomy" id="38414"/>
    <lineage>
        <taxon>Eukaryota</taxon>
        <taxon>Viridiplantae</taxon>
        <taxon>Streptophyta</taxon>
        <taxon>Embryophyta</taxon>
        <taxon>Tracheophyta</taxon>
        <taxon>Spermatophyta</taxon>
        <taxon>Magnoliopsida</taxon>
        <taxon>Liliopsida</taxon>
        <taxon>Poales</taxon>
        <taxon>Poaceae</taxon>
        <taxon>PACMAD clade</taxon>
        <taxon>Chloridoideae</taxon>
        <taxon>Eragrostideae</taxon>
        <taxon>Eragrostidinae</taxon>
        <taxon>Eragrostis</taxon>
    </lineage>
</organism>
<dbReference type="Gramene" id="TVU16273">
    <property type="protein sequence ID" value="TVU16273"/>
    <property type="gene ID" value="EJB05_39826"/>
</dbReference>
<feature type="compositionally biased region" description="Polar residues" evidence="2">
    <location>
        <begin position="352"/>
        <end position="365"/>
    </location>
</feature>
<keyword evidence="3" id="KW-0812">Transmembrane</keyword>
<keyword evidence="3" id="KW-1133">Transmembrane helix</keyword>
<dbReference type="Proteomes" id="UP000324897">
    <property type="component" value="Unassembled WGS sequence"/>
</dbReference>
<dbReference type="PANTHER" id="PTHR36143:SF8">
    <property type="entry name" value="OS04G0636200 PROTEIN"/>
    <property type="match status" value="1"/>
</dbReference>
<dbReference type="EMBL" id="RWGY01000031">
    <property type="protein sequence ID" value="TVU16273.1"/>
    <property type="molecule type" value="Genomic_DNA"/>
</dbReference>
<dbReference type="OrthoDB" id="656845at2759"/>
<evidence type="ECO:0000256" key="3">
    <source>
        <dbReference type="SAM" id="Phobius"/>
    </source>
</evidence>
<evidence type="ECO:0000256" key="2">
    <source>
        <dbReference type="SAM" id="MobiDB-lite"/>
    </source>
</evidence>
<sequence length="477" mass="52588">MDASKYRSRGHTMGNNKRVPPYLVLVLLAIGAAALSVGILHKMRERRVLTVLLEERDQQLISLQVLLEKEKEVNKEMRRKVDELEAKTSILSIERAELKNKLMDSETTTTYLTNTQKELEAALVEKESHINQMKENAVASTPDQTTSIKELLQQKETELGKTENSSDSVPTPSEEENSNNTTASEISHQDESIVGGANNENATSDHMVLEKSENSNDSVPTPAEQNSNTTASESNNQDDSIVASTNNDNASTETELPEKYASSTDSIPPPAEEQNSYNATASENNQQDNSSTEDQFLRLTTNMEDGQLQENKVDGNEQSDDAPEGSGSDKSELPQLSQKLTDSQEVSKEQPDGTSQTEDPQGEVSSHNRDSKLMEMEDGNAVVKEAEKEMNPEGKSETPADSLSESNQNTTQAVETVAVPTDANTSMPTNNDERKETSKRHRRRRFRSRRKKRTTVAASNNDGSHETEVDAAANTLT</sequence>
<feature type="compositionally biased region" description="Polar residues" evidence="2">
    <location>
        <begin position="334"/>
        <end position="344"/>
    </location>
</feature>
<accession>A0A5J9TXZ4</accession>
<feature type="coiled-coil region" evidence="1">
    <location>
        <begin position="60"/>
        <end position="136"/>
    </location>
</feature>
<evidence type="ECO:0000256" key="1">
    <source>
        <dbReference type="SAM" id="Coils"/>
    </source>
</evidence>
<proteinExistence type="predicted"/>
<dbReference type="AlphaFoldDB" id="A0A5J9TXZ4"/>
<feature type="compositionally biased region" description="Polar residues" evidence="2">
    <location>
        <begin position="215"/>
        <end position="254"/>
    </location>
</feature>
<feature type="transmembrane region" description="Helical" evidence="3">
    <location>
        <begin position="20"/>
        <end position="40"/>
    </location>
</feature>
<keyword evidence="1" id="KW-0175">Coiled coil</keyword>
<feature type="compositionally biased region" description="Basic and acidic residues" evidence="2">
    <location>
        <begin position="366"/>
        <end position="375"/>
    </location>
</feature>